<dbReference type="eggNOG" id="ENOG502TJBD">
    <property type="taxonomic scope" value="Eukaryota"/>
</dbReference>
<reference evidence="4" key="1">
    <citation type="submission" date="2011-07" db="EMBL/GenBank/DDBJ databases">
        <authorList>
            <consortium name="Caenorhabditis brenneri Sequencing and Analysis Consortium"/>
            <person name="Wilson R.K."/>
        </authorList>
    </citation>
    <scope>NUCLEOTIDE SEQUENCE [LARGE SCALE GENOMIC DNA]</scope>
    <source>
        <strain evidence="4">PB2801</strain>
    </source>
</reference>
<keyword evidence="4" id="KW-1185">Reference proteome</keyword>
<evidence type="ECO:0000256" key="2">
    <source>
        <dbReference type="SAM" id="Phobius"/>
    </source>
</evidence>
<evidence type="ECO:0000313" key="3">
    <source>
        <dbReference type="EMBL" id="EGT55906.1"/>
    </source>
</evidence>
<evidence type="ECO:0000313" key="4">
    <source>
        <dbReference type="Proteomes" id="UP000008068"/>
    </source>
</evidence>
<dbReference type="InParanoid" id="G0NA51"/>
<dbReference type="AlphaFoldDB" id="G0NA51"/>
<dbReference type="OMA" id="FIKICEM"/>
<organism evidence="4">
    <name type="scientific">Caenorhabditis brenneri</name>
    <name type="common">Nematode worm</name>
    <dbReference type="NCBI Taxonomy" id="135651"/>
    <lineage>
        <taxon>Eukaryota</taxon>
        <taxon>Metazoa</taxon>
        <taxon>Ecdysozoa</taxon>
        <taxon>Nematoda</taxon>
        <taxon>Chromadorea</taxon>
        <taxon>Rhabditida</taxon>
        <taxon>Rhabditina</taxon>
        <taxon>Rhabditomorpha</taxon>
        <taxon>Rhabditoidea</taxon>
        <taxon>Rhabditidae</taxon>
        <taxon>Peloderinae</taxon>
        <taxon>Caenorhabditis</taxon>
    </lineage>
</organism>
<feature type="transmembrane region" description="Helical" evidence="2">
    <location>
        <begin position="144"/>
        <end position="165"/>
    </location>
</feature>
<protein>
    <submittedName>
        <fullName evidence="3">Uncharacterized protein</fullName>
    </submittedName>
</protein>
<evidence type="ECO:0000256" key="1">
    <source>
        <dbReference type="SAM" id="MobiDB-lite"/>
    </source>
</evidence>
<dbReference type="OrthoDB" id="5858529at2759"/>
<dbReference type="Proteomes" id="UP000008068">
    <property type="component" value="Unassembled WGS sequence"/>
</dbReference>
<accession>G0NA51</accession>
<feature type="compositionally biased region" description="Low complexity" evidence="1">
    <location>
        <begin position="73"/>
        <end position="94"/>
    </location>
</feature>
<sequence length="279" mass="31884">MRDRNELCSTIRRGKDPAKEVTSRYSGAQVNTTLLGRKYSLSLHHRTVKDRFGMEGRERRSKKRHGRGKVETSKLPTTPKTPTTLATTSPTPTTVEATTERQYAELDFVDGLKTCKGIKSDNTCKKLCGKLEKAYEKAKPKSRIPYYVAGGYFFVLFLISLVLWFKIRELTDNKVKDLDQMIRKAEHNRKRFEQPDPDAESSKFQKRGGVVIATNLDRAFKKKFTEEENNEVEGSVRYVEADNEQYDFGDDVDKFESANADKSKSKSKTKTVDSKITNQ</sequence>
<dbReference type="HOGENOM" id="CLU_998293_0_0_1"/>
<keyword evidence="2" id="KW-0472">Membrane</keyword>
<feature type="region of interest" description="Disordered" evidence="1">
    <location>
        <begin position="50"/>
        <end position="94"/>
    </location>
</feature>
<dbReference type="FunCoup" id="G0NA51">
    <property type="interactions" value="227"/>
</dbReference>
<keyword evidence="2" id="KW-0812">Transmembrane</keyword>
<dbReference type="STRING" id="135651.G0NA51"/>
<feature type="region of interest" description="Disordered" evidence="1">
    <location>
        <begin position="258"/>
        <end position="279"/>
    </location>
</feature>
<proteinExistence type="predicted"/>
<keyword evidence="2" id="KW-1133">Transmembrane helix</keyword>
<name>G0NA51_CAEBE</name>
<gene>
    <name evidence="3" type="ORF">CAEBREN_20488</name>
</gene>
<feature type="region of interest" description="Disordered" evidence="1">
    <location>
        <begin position="1"/>
        <end position="20"/>
    </location>
</feature>
<dbReference type="EMBL" id="GL379853">
    <property type="protein sequence ID" value="EGT55906.1"/>
    <property type="molecule type" value="Genomic_DNA"/>
</dbReference>